<gene>
    <name evidence="6" type="ORF">SAMN05444168_2541</name>
</gene>
<dbReference type="AlphaFoldDB" id="A0A1N6GNG1"/>
<dbReference type="InterPro" id="IPR005119">
    <property type="entry name" value="LysR_subst-bd"/>
</dbReference>
<dbReference type="CDD" id="cd08459">
    <property type="entry name" value="PBP2_DntR_NahR_LinR_like"/>
    <property type="match status" value="1"/>
</dbReference>
<accession>A0A1N6GNG1</accession>
<sequence length="317" mass="35621">MYLPPPFTCRKMNSIDSIDLNLLRVFHAIVEERSLTQAGERLTLSQPAISYSLGRLRTLFNDPLFIRTRSGMQPTPTALELSEIVGRALDTVREAMRHAERFDPVISARTFRLSLSDAGELAYLPPICEALGQRAPHIKLQVGATPIDEIDEAMRANRLDFAIGHLPRLTATTSHLTLFEETYVCMTRRRPGLPRSATLTPQQFNEAAHVRVTSIEHSHHSVNDALRAQGIHPTVALELSRFASVPNVLGVTDWYATLPRRLAHIFNRDGQFAIYEPPVRLPGAAVTLHWHANFDKDEGNLWLRLLMAEIIGKFQAL</sequence>
<dbReference type="Pfam" id="PF03466">
    <property type="entry name" value="LysR_substrate"/>
    <property type="match status" value="1"/>
</dbReference>
<keyword evidence="4" id="KW-0804">Transcription</keyword>
<dbReference type="InterPro" id="IPR036390">
    <property type="entry name" value="WH_DNA-bd_sf"/>
</dbReference>
<dbReference type="EMBL" id="FSRM01000001">
    <property type="protein sequence ID" value="SIO08972.1"/>
    <property type="molecule type" value="Genomic_DNA"/>
</dbReference>
<dbReference type="Gene3D" id="1.10.10.10">
    <property type="entry name" value="Winged helix-like DNA-binding domain superfamily/Winged helix DNA-binding domain"/>
    <property type="match status" value="1"/>
</dbReference>
<dbReference type="PANTHER" id="PTHR30118">
    <property type="entry name" value="HTH-TYPE TRANSCRIPTIONAL REGULATOR LEUO-RELATED"/>
    <property type="match status" value="1"/>
</dbReference>
<name>A0A1N6GNG1_9BURK</name>
<reference evidence="6 7" key="1">
    <citation type="submission" date="2016-11" db="EMBL/GenBank/DDBJ databases">
        <authorList>
            <person name="Jaros S."/>
            <person name="Januszkiewicz K."/>
            <person name="Wedrychowicz H."/>
        </authorList>
    </citation>
    <scope>NUCLEOTIDE SEQUENCE [LARGE SCALE GENOMIC DNA]</scope>
    <source>
        <strain evidence="6 7">GAS86</strain>
    </source>
</reference>
<protein>
    <submittedName>
        <fullName evidence="6">Transcriptional regulator, LysR family</fullName>
    </submittedName>
</protein>
<evidence type="ECO:0000256" key="4">
    <source>
        <dbReference type="ARBA" id="ARBA00023163"/>
    </source>
</evidence>
<organism evidence="6 7">
    <name type="scientific">Paraburkholderia phenazinium</name>
    <dbReference type="NCBI Taxonomy" id="60549"/>
    <lineage>
        <taxon>Bacteria</taxon>
        <taxon>Pseudomonadati</taxon>
        <taxon>Pseudomonadota</taxon>
        <taxon>Betaproteobacteria</taxon>
        <taxon>Burkholderiales</taxon>
        <taxon>Burkholderiaceae</taxon>
        <taxon>Paraburkholderia</taxon>
    </lineage>
</organism>
<dbReference type="PRINTS" id="PR00039">
    <property type="entry name" value="HTHLYSR"/>
</dbReference>
<dbReference type="PROSITE" id="PS50931">
    <property type="entry name" value="HTH_LYSR"/>
    <property type="match status" value="1"/>
</dbReference>
<feature type="domain" description="HTH lysR-type" evidence="5">
    <location>
        <begin position="18"/>
        <end position="75"/>
    </location>
</feature>
<evidence type="ECO:0000256" key="3">
    <source>
        <dbReference type="ARBA" id="ARBA00023125"/>
    </source>
</evidence>
<dbReference type="InterPro" id="IPR050389">
    <property type="entry name" value="LysR-type_TF"/>
</dbReference>
<dbReference type="Gene3D" id="3.40.190.10">
    <property type="entry name" value="Periplasmic binding protein-like II"/>
    <property type="match status" value="2"/>
</dbReference>
<dbReference type="SUPFAM" id="SSF46785">
    <property type="entry name" value="Winged helix' DNA-binding domain"/>
    <property type="match status" value="1"/>
</dbReference>
<evidence type="ECO:0000313" key="6">
    <source>
        <dbReference type="EMBL" id="SIO08972.1"/>
    </source>
</evidence>
<comment type="similarity">
    <text evidence="1">Belongs to the LysR transcriptional regulatory family.</text>
</comment>
<evidence type="ECO:0000256" key="1">
    <source>
        <dbReference type="ARBA" id="ARBA00009437"/>
    </source>
</evidence>
<dbReference type="GO" id="GO:0003700">
    <property type="term" value="F:DNA-binding transcription factor activity"/>
    <property type="evidence" value="ECO:0007669"/>
    <property type="project" value="InterPro"/>
</dbReference>
<dbReference type="InterPro" id="IPR000847">
    <property type="entry name" value="LysR_HTH_N"/>
</dbReference>
<evidence type="ECO:0000259" key="5">
    <source>
        <dbReference type="PROSITE" id="PS50931"/>
    </source>
</evidence>
<dbReference type="GO" id="GO:0003677">
    <property type="term" value="F:DNA binding"/>
    <property type="evidence" value="ECO:0007669"/>
    <property type="project" value="UniProtKB-KW"/>
</dbReference>
<evidence type="ECO:0000256" key="2">
    <source>
        <dbReference type="ARBA" id="ARBA00023015"/>
    </source>
</evidence>
<dbReference type="Pfam" id="PF00126">
    <property type="entry name" value="HTH_1"/>
    <property type="match status" value="1"/>
</dbReference>
<dbReference type="SUPFAM" id="SSF53850">
    <property type="entry name" value="Periplasmic binding protein-like II"/>
    <property type="match status" value="1"/>
</dbReference>
<evidence type="ECO:0000313" key="7">
    <source>
        <dbReference type="Proteomes" id="UP000184693"/>
    </source>
</evidence>
<keyword evidence="3" id="KW-0238">DNA-binding</keyword>
<dbReference type="InterPro" id="IPR036388">
    <property type="entry name" value="WH-like_DNA-bd_sf"/>
</dbReference>
<keyword evidence="2" id="KW-0805">Transcription regulation</keyword>
<proteinExistence type="inferred from homology"/>
<dbReference type="Proteomes" id="UP000184693">
    <property type="component" value="Unassembled WGS sequence"/>
</dbReference>
<dbReference type="PANTHER" id="PTHR30118:SF15">
    <property type="entry name" value="TRANSCRIPTIONAL REGULATORY PROTEIN"/>
    <property type="match status" value="1"/>
</dbReference>